<reference evidence="1" key="1">
    <citation type="submission" date="2018-05" db="EMBL/GenBank/DDBJ databases">
        <title>Draft genome of Mucuna pruriens seed.</title>
        <authorList>
            <person name="Nnadi N.E."/>
            <person name="Vos R."/>
            <person name="Hasami M.H."/>
            <person name="Devisetty U.K."/>
            <person name="Aguiy J.C."/>
        </authorList>
    </citation>
    <scope>NUCLEOTIDE SEQUENCE [LARGE SCALE GENOMIC DNA]</scope>
    <source>
        <strain evidence="1">JCA_2017</strain>
    </source>
</reference>
<protein>
    <submittedName>
        <fullName evidence="1">Uncharacterized protein</fullName>
    </submittedName>
</protein>
<dbReference type="AlphaFoldDB" id="A0A371I9J4"/>
<dbReference type="Proteomes" id="UP000257109">
    <property type="component" value="Unassembled WGS sequence"/>
</dbReference>
<accession>A0A371I9J4</accession>
<gene>
    <name evidence="1" type="ORF">CR513_03600</name>
</gene>
<sequence length="84" mass="9848">MNCGKDENLTFHIYILLDVNSFILNSRTTLKRTTQYVLDHEKQDNIGNVVLCSKKMGTTFHNKRMEQTFLNPHGMKIKKKRGTY</sequence>
<organism evidence="1 2">
    <name type="scientific">Mucuna pruriens</name>
    <name type="common">Velvet bean</name>
    <name type="synonym">Dolichos pruriens</name>
    <dbReference type="NCBI Taxonomy" id="157652"/>
    <lineage>
        <taxon>Eukaryota</taxon>
        <taxon>Viridiplantae</taxon>
        <taxon>Streptophyta</taxon>
        <taxon>Embryophyta</taxon>
        <taxon>Tracheophyta</taxon>
        <taxon>Spermatophyta</taxon>
        <taxon>Magnoliopsida</taxon>
        <taxon>eudicotyledons</taxon>
        <taxon>Gunneridae</taxon>
        <taxon>Pentapetalae</taxon>
        <taxon>rosids</taxon>
        <taxon>fabids</taxon>
        <taxon>Fabales</taxon>
        <taxon>Fabaceae</taxon>
        <taxon>Papilionoideae</taxon>
        <taxon>50 kb inversion clade</taxon>
        <taxon>NPAAA clade</taxon>
        <taxon>indigoferoid/millettioid clade</taxon>
        <taxon>Phaseoleae</taxon>
        <taxon>Mucuna</taxon>
    </lineage>
</organism>
<evidence type="ECO:0000313" key="2">
    <source>
        <dbReference type="Proteomes" id="UP000257109"/>
    </source>
</evidence>
<evidence type="ECO:0000313" key="1">
    <source>
        <dbReference type="EMBL" id="RDY11696.1"/>
    </source>
</evidence>
<name>A0A371I9J4_MUCPR</name>
<comment type="caution">
    <text evidence="1">The sequence shown here is derived from an EMBL/GenBank/DDBJ whole genome shotgun (WGS) entry which is preliminary data.</text>
</comment>
<dbReference type="EMBL" id="QJKJ01000596">
    <property type="protein sequence ID" value="RDY11696.1"/>
    <property type="molecule type" value="Genomic_DNA"/>
</dbReference>
<keyword evidence="2" id="KW-1185">Reference proteome</keyword>
<proteinExistence type="predicted"/>
<feature type="non-terminal residue" evidence="1">
    <location>
        <position position="1"/>
    </location>
</feature>